<dbReference type="InterPro" id="IPR054425">
    <property type="entry name" value="Cdc6_ORC1-like_ATPase_lid"/>
</dbReference>
<keyword evidence="5" id="KW-1185">Reference proteome</keyword>
<accession>A0A1E3P763</accession>
<dbReference type="InterPro" id="IPR027417">
    <property type="entry name" value="P-loop_NTPase"/>
</dbReference>
<dbReference type="InterPro" id="IPR036388">
    <property type="entry name" value="WH-like_DNA-bd_sf"/>
</dbReference>
<reference evidence="4 5" key="1">
    <citation type="journal article" date="2016" name="Proc. Natl. Acad. Sci. U.S.A.">
        <title>Comparative genomics of biotechnologically important yeasts.</title>
        <authorList>
            <person name="Riley R."/>
            <person name="Haridas S."/>
            <person name="Wolfe K.H."/>
            <person name="Lopes M.R."/>
            <person name="Hittinger C.T."/>
            <person name="Goeker M."/>
            <person name="Salamov A.A."/>
            <person name="Wisecaver J.H."/>
            <person name="Long T.M."/>
            <person name="Calvey C.H."/>
            <person name="Aerts A.L."/>
            <person name="Barry K.W."/>
            <person name="Choi C."/>
            <person name="Clum A."/>
            <person name="Coughlan A.Y."/>
            <person name="Deshpande S."/>
            <person name="Douglass A.P."/>
            <person name="Hanson S.J."/>
            <person name="Klenk H.-P."/>
            <person name="LaButti K.M."/>
            <person name="Lapidus A."/>
            <person name="Lindquist E.A."/>
            <person name="Lipzen A.M."/>
            <person name="Meier-Kolthoff J.P."/>
            <person name="Ohm R.A."/>
            <person name="Otillar R.P."/>
            <person name="Pangilinan J.L."/>
            <person name="Peng Y."/>
            <person name="Rokas A."/>
            <person name="Rosa C.A."/>
            <person name="Scheuner C."/>
            <person name="Sibirny A.A."/>
            <person name="Slot J.C."/>
            <person name="Stielow J.B."/>
            <person name="Sun H."/>
            <person name="Kurtzman C.P."/>
            <person name="Blackwell M."/>
            <person name="Grigoriev I.V."/>
            <person name="Jeffries T.W."/>
        </authorList>
    </citation>
    <scope>NUCLEOTIDE SEQUENCE [LARGE SCALE GENOMIC DNA]</scope>
    <source>
        <strain evidence="5">ATCC 58044 / CBS 1984 / NCYC 433 / NRRL Y-366-8</strain>
    </source>
</reference>
<evidence type="ECO:0000313" key="5">
    <source>
        <dbReference type="Proteomes" id="UP000094112"/>
    </source>
</evidence>
<feature type="domain" description="Cdc6 C-terminal" evidence="2">
    <location>
        <begin position="150"/>
        <end position="234"/>
    </location>
</feature>
<dbReference type="GO" id="GO:0006270">
    <property type="term" value="P:DNA replication initiation"/>
    <property type="evidence" value="ECO:0007669"/>
    <property type="project" value="TreeGrafter"/>
</dbReference>
<sequence length="262" mass="29553">SKFLLIGISNSLDMIDRLLPRLKINGLNPNTLSFMPYTAEQIKSIIITKLKLLNVKDPNSTNIPIMHPAAIQLCAKKSSNNTGDLRKAFDICRNSIEMVEREIRGLNSQGFINKDIDGLIEFDEDSAPKVKINHIAKICASVFDNHQSTRLKNLNLQQKFIICMLIKKESEIINEPITINSLYEYYVKKIEIDRLIGVLKKGEFLEIISALESIGILKVSKANKQYNQIRITSSISQKDLKLIVDGVTVLEKLMGINGQEIN</sequence>
<dbReference type="STRING" id="683960.A0A1E3P763"/>
<evidence type="ECO:0000259" key="2">
    <source>
        <dbReference type="Pfam" id="PF09079"/>
    </source>
</evidence>
<evidence type="ECO:0000259" key="3">
    <source>
        <dbReference type="Pfam" id="PF22606"/>
    </source>
</evidence>
<dbReference type="Gene3D" id="1.10.10.10">
    <property type="entry name" value="Winged helix-like DNA-binding domain superfamily/Winged helix DNA-binding domain"/>
    <property type="match status" value="1"/>
</dbReference>
<organism evidence="4 5">
    <name type="scientific">Wickerhamomyces anomalus (strain ATCC 58044 / CBS 1984 / NCYC 433 / NRRL Y-366-8)</name>
    <name type="common">Yeast</name>
    <name type="synonym">Hansenula anomala</name>
    <dbReference type="NCBI Taxonomy" id="683960"/>
    <lineage>
        <taxon>Eukaryota</taxon>
        <taxon>Fungi</taxon>
        <taxon>Dikarya</taxon>
        <taxon>Ascomycota</taxon>
        <taxon>Saccharomycotina</taxon>
        <taxon>Saccharomycetes</taxon>
        <taxon>Phaffomycetales</taxon>
        <taxon>Wickerhamomycetaceae</taxon>
        <taxon>Wickerhamomyces</taxon>
    </lineage>
</organism>
<dbReference type="PANTHER" id="PTHR10763">
    <property type="entry name" value="CELL DIVISION CONTROL PROTEIN 6-RELATED"/>
    <property type="match status" value="1"/>
</dbReference>
<dbReference type="GO" id="GO:0005634">
    <property type="term" value="C:nucleus"/>
    <property type="evidence" value="ECO:0007669"/>
    <property type="project" value="TreeGrafter"/>
</dbReference>
<dbReference type="PANTHER" id="PTHR10763:SF26">
    <property type="entry name" value="CELL DIVISION CONTROL PROTEIN 6 HOMOLOG"/>
    <property type="match status" value="1"/>
</dbReference>
<protein>
    <recommendedName>
        <fullName evidence="6">Cdc6 C-terminal domain-containing protein</fullName>
    </recommendedName>
</protein>
<dbReference type="SUPFAM" id="SSF52540">
    <property type="entry name" value="P-loop containing nucleoside triphosphate hydrolases"/>
    <property type="match status" value="1"/>
</dbReference>
<dbReference type="InterPro" id="IPR015163">
    <property type="entry name" value="Cdc6_C"/>
</dbReference>
<name>A0A1E3P763_WICAA</name>
<dbReference type="AlphaFoldDB" id="A0A1E3P763"/>
<gene>
    <name evidence="4" type="ORF">WICANDRAFT_90621</name>
</gene>
<keyword evidence="1" id="KW-0235">DNA replication</keyword>
<dbReference type="EMBL" id="KV454209">
    <property type="protein sequence ID" value="ODQ61265.1"/>
    <property type="molecule type" value="Genomic_DNA"/>
</dbReference>
<dbReference type="Pfam" id="PF22606">
    <property type="entry name" value="Cdc6-ORC-like_ATPase_lid"/>
    <property type="match status" value="1"/>
</dbReference>
<dbReference type="Proteomes" id="UP000094112">
    <property type="component" value="Unassembled WGS sequence"/>
</dbReference>
<dbReference type="Pfam" id="PF09079">
    <property type="entry name" value="WHD_Cdc6"/>
    <property type="match status" value="1"/>
</dbReference>
<evidence type="ECO:0000256" key="1">
    <source>
        <dbReference type="ARBA" id="ARBA00022705"/>
    </source>
</evidence>
<feature type="domain" description="Cdc6/ORC1-like ATPase lid" evidence="3">
    <location>
        <begin position="37"/>
        <end position="102"/>
    </location>
</feature>
<dbReference type="GO" id="GO:0033314">
    <property type="term" value="P:mitotic DNA replication checkpoint signaling"/>
    <property type="evidence" value="ECO:0007669"/>
    <property type="project" value="TreeGrafter"/>
</dbReference>
<evidence type="ECO:0008006" key="6">
    <source>
        <dbReference type="Google" id="ProtNLM"/>
    </source>
</evidence>
<dbReference type="RefSeq" id="XP_019040472.1">
    <property type="nucleotide sequence ID" value="XM_019186251.1"/>
</dbReference>
<dbReference type="InterPro" id="IPR050311">
    <property type="entry name" value="ORC1/CDC6"/>
</dbReference>
<feature type="non-terminal residue" evidence="4">
    <location>
        <position position="1"/>
    </location>
</feature>
<proteinExistence type="predicted"/>
<evidence type="ECO:0000313" key="4">
    <source>
        <dbReference type="EMBL" id="ODQ61265.1"/>
    </source>
</evidence>
<dbReference type="GeneID" id="30203497"/>
<dbReference type="Gene3D" id="1.10.8.60">
    <property type="match status" value="1"/>
</dbReference>
<dbReference type="OrthoDB" id="1926878at2759"/>
<dbReference type="GO" id="GO:0003688">
    <property type="term" value="F:DNA replication origin binding"/>
    <property type="evidence" value="ECO:0007669"/>
    <property type="project" value="TreeGrafter"/>
</dbReference>